<dbReference type="SUPFAM" id="SSF53850">
    <property type="entry name" value="Periplasmic binding protein-like II"/>
    <property type="match status" value="1"/>
</dbReference>
<protein>
    <recommendedName>
        <fullName evidence="1">LysR substrate-binding domain-containing protein</fullName>
    </recommendedName>
</protein>
<evidence type="ECO:0000259" key="1">
    <source>
        <dbReference type="Pfam" id="PF03466"/>
    </source>
</evidence>
<keyword evidence="3" id="KW-1185">Reference proteome</keyword>
<evidence type="ECO:0000313" key="3">
    <source>
        <dbReference type="Proteomes" id="UP000693952"/>
    </source>
</evidence>
<dbReference type="Proteomes" id="UP000693952">
    <property type="component" value="Chromosome"/>
</dbReference>
<dbReference type="Pfam" id="PF03466">
    <property type="entry name" value="LysR_substrate"/>
    <property type="match status" value="1"/>
</dbReference>
<organism evidence="2 3">
    <name type="scientific">Pseudomonas sessilinigenes</name>
    <dbReference type="NCBI Taxonomy" id="658629"/>
    <lineage>
        <taxon>Bacteria</taxon>
        <taxon>Pseudomonadati</taxon>
        <taxon>Pseudomonadota</taxon>
        <taxon>Gammaproteobacteria</taxon>
        <taxon>Pseudomonadales</taxon>
        <taxon>Pseudomonadaceae</taxon>
        <taxon>Pseudomonas</taxon>
    </lineage>
</organism>
<feature type="domain" description="LysR substrate-binding" evidence="1">
    <location>
        <begin position="1"/>
        <end position="50"/>
    </location>
</feature>
<evidence type="ECO:0000313" key="2">
    <source>
        <dbReference type="EMBL" id="QXH42825.1"/>
    </source>
</evidence>
<proteinExistence type="predicted"/>
<dbReference type="Gene3D" id="3.40.190.10">
    <property type="entry name" value="Periplasmic binding protein-like II"/>
    <property type="match status" value="2"/>
</dbReference>
<name>A0ABX8MWB2_9PSED</name>
<accession>A0ABX8MWB2</accession>
<gene>
    <name evidence="2" type="ORF">KSS89_11595</name>
</gene>
<reference evidence="2" key="1">
    <citation type="submission" date="2021-06" db="EMBL/GenBank/DDBJ databases">
        <title>Updating the genus Pseudomonas: Description of 43 new species and partition of the Pseudomonas putida group.</title>
        <authorList>
            <person name="Girard L."/>
            <person name="Lood C."/>
            <person name="Vandamme P."/>
            <person name="Rokni-Zadeh H."/>
            <person name="van Noort V."/>
            <person name="Hofte M."/>
            <person name="Lavigne R."/>
            <person name="De Mot R."/>
        </authorList>
    </citation>
    <scope>NUCLEOTIDE SEQUENCE</scope>
    <source>
        <strain evidence="2">CMR12a</strain>
    </source>
</reference>
<dbReference type="InterPro" id="IPR005119">
    <property type="entry name" value="LysR_subst-bd"/>
</dbReference>
<dbReference type="EMBL" id="CP077074">
    <property type="protein sequence ID" value="QXH42825.1"/>
    <property type="molecule type" value="Genomic_DNA"/>
</dbReference>
<sequence>MLQSDVQAGRLVQLFPEQELPSRPVNVVYLPDRYHSARLRSFAQFLTEQFSPGDEVLLSSFPDSRLSCSSWPPAAPAPW</sequence>